<comment type="caution">
    <text evidence="2">The sequence shown here is derived from an EMBL/GenBank/DDBJ whole genome shotgun (WGS) entry which is preliminary data.</text>
</comment>
<name>A0ABV1KXT7_9BACL</name>
<proteinExistence type="predicted"/>
<keyword evidence="1" id="KW-0812">Transmembrane</keyword>
<feature type="transmembrane region" description="Helical" evidence="1">
    <location>
        <begin position="27"/>
        <end position="47"/>
    </location>
</feature>
<dbReference type="Proteomes" id="UP001493487">
    <property type="component" value="Unassembled WGS sequence"/>
</dbReference>
<protein>
    <submittedName>
        <fullName evidence="2">Uncharacterized protein</fullName>
    </submittedName>
</protein>
<keyword evidence="1" id="KW-1133">Transmembrane helix</keyword>
<dbReference type="RefSeq" id="WP_232184904.1">
    <property type="nucleotide sequence ID" value="NZ_JAIOAP010000003.1"/>
</dbReference>
<sequence length="49" mass="5088">MVKYTTGGGFSATDLVLCVLMAIVSKYYGGNALACNNLVLCALLGIITM</sequence>
<keyword evidence="1" id="KW-0472">Membrane</keyword>
<gene>
    <name evidence="2" type="ORF">QJS35_21135</name>
</gene>
<evidence type="ECO:0000313" key="2">
    <source>
        <dbReference type="EMBL" id="MEQ4484895.1"/>
    </source>
</evidence>
<reference evidence="2 3" key="1">
    <citation type="journal article" date="2023" name="Genome Announc.">
        <title>Pan-Genome Analyses of the Genus Cohnella and Proposal of the Novel Species Cohnella silvisoli sp. nov., Isolated from Forest Soil.</title>
        <authorList>
            <person name="Wang C."/>
            <person name="Mao L."/>
            <person name="Bao G."/>
            <person name="Zhu H."/>
        </authorList>
    </citation>
    <scope>NUCLEOTIDE SEQUENCE [LARGE SCALE GENOMIC DNA]</scope>
    <source>
        <strain evidence="2 3">NL03-T5-1</strain>
    </source>
</reference>
<evidence type="ECO:0000256" key="1">
    <source>
        <dbReference type="SAM" id="Phobius"/>
    </source>
</evidence>
<dbReference type="EMBL" id="JASKHM010000013">
    <property type="protein sequence ID" value="MEQ4484895.1"/>
    <property type="molecule type" value="Genomic_DNA"/>
</dbReference>
<accession>A0ABV1KXT7</accession>
<keyword evidence="3" id="KW-1185">Reference proteome</keyword>
<evidence type="ECO:0000313" key="3">
    <source>
        <dbReference type="Proteomes" id="UP001493487"/>
    </source>
</evidence>
<organism evidence="2 3">
    <name type="scientific">Cohnella silvisoli</name>
    <dbReference type="NCBI Taxonomy" id="2873699"/>
    <lineage>
        <taxon>Bacteria</taxon>
        <taxon>Bacillati</taxon>
        <taxon>Bacillota</taxon>
        <taxon>Bacilli</taxon>
        <taxon>Bacillales</taxon>
        <taxon>Paenibacillaceae</taxon>
        <taxon>Cohnella</taxon>
    </lineage>
</organism>